<dbReference type="PROSITE" id="PS01033">
    <property type="entry name" value="GLOBIN"/>
    <property type="match status" value="1"/>
</dbReference>
<evidence type="ECO:0000256" key="2">
    <source>
        <dbReference type="ARBA" id="ARBA00022448"/>
    </source>
</evidence>
<dbReference type="PANTHER" id="PTHR11442">
    <property type="entry name" value="HEMOGLOBIN FAMILY MEMBER"/>
    <property type="match status" value="1"/>
</dbReference>
<dbReference type="GO" id="GO:0019825">
    <property type="term" value="F:oxygen binding"/>
    <property type="evidence" value="ECO:0007669"/>
    <property type="project" value="InterPro"/>
</dbReference>
<keyword evidence="5" id="KW-0479">Metal-binding</keyword>
<comment type="caution">
    <text evidence="9">The sequence shown here is derived from an EMBL/GenBank/DDBJ whole genome shotgun (WGS) entry which is preliminary data.</text>
</comment>
<dbReference type="Proteomes" id="UP001152803">
    <property type="component" value="Unassembled WGS sequence"/>
</dbReference>
<dbReference type="FunFam" id="1.10.490.10:FF:000001">
    <property type="entry name" value="Hemoglobin subunit beta"/>
    <property type="match status" value="1"/>
</dbReference>
<comment type="similarity">
    <text evidence="1 7">Belongs to the globin family.</text>
</comment>
<keyword evidence="4 7" id="KW-0561">Oxygen transport</keyword>
<dbReference type="OrthoDB" id="9886081at2759"/>
<dbReference type="GO" id="GO:0043177">
    <property type="term" value="F:organic acid binding"/>
    <property type="evidence" value="ECO:0007669"/>
    <property type="project" value="TreeGrafter"/>
</dbReference>
<dbReference type="PANTHER" id="PTHR11442:SF7">
    <property type="entry name" value="HEMOGLOBIN SUBUNIT EPSILON"/>
    <property type="match status" value="1"/>
</dbReference>
<dbReference type="InterPro" id="IPR012292">
    <property type="entry name" value="Globin/Proto"/>
</dbReference>
<protein>
    <recommendedName>
        <fullName evidence="8">Globin domain-containing protein</fullName>
    </recommendedName>
</protein>
<evidence type="ECO:0000256" key="1">
    <source>
        <dbReference type="ARBA" id="ARBA00008705"/>
    </source>
</evidence>
<dbReference type="GO" id="GO:0042744">
    <property type="term" value="P:hydrogen peroxide catabolic process"/>
    <property type="evidence" value="ECO:0007669"/>
    <property type="project" value="TreeGrafter"/>
</dbReference>
<dbReference type="SUPFAM" id="SSF46458">
    <property type="entry name" value="Globin-like"/>
    <property type="match status" value="1"/>
</dbReference>
<dbReference type="PRINTS" id="PR00814">
    <property type="entry name" value="BETAHAEM"/>
</dbReference>
<dbReference type="GO" id="GO:0031720">
    <property type="term" value="F:haptoglobin binding"/>
    <property type="evidence" value="ECO:0007669"/>
    <property type="project" value="TreeGrafter"/>
</dbReference>
<evidence type="ECO:0000256" key="4">
    <source>
        <dbReference type="ARBA" id="ARBA00022621"/>
    </source>
</evidence>
<evidence type="ECO:0000256" key="3">
    <source>
        <dbReference type="ARBA" id="ARBA00022617"/>
    </source>
</evidence>
<dbReference type="GO" id="GO:0005344">
    <property type="term" value="F:oxygen carrier activity"/>
    <property type="evidence" value="ECO:0007669"/>
    <property type="project" value="UniProtKB-KW"/>
</dbReference>
<dbReference type="Gene3D" id="1.10.490.10">
    <property type="entry name" value="Globins"/>
    <property type="match status" value="1"/>
</dbReference>
<dbReference type="GO" id="GO:0046872">
    <property type="term" value="F:metal ion binding"/>
    <property type="evidence" value="ECO:0007669"/>
    <property type="project" value="UniProtKB-KW"/>
</dbReference>
<evidence type="ECO:0000256" key="6">
    <source>
        <dbReference type="ARBA" id="ARBA00023004"/>
    </source>
</evidence>
<organism evidence="9 10">
    <name type="scientific">Conger conger</name>
    <name type="common">Conger eel</name>
    <name type="synonym">Muraena conger</name>
    <dbReference type="NCBI Taxonomy" id="82655"/>
    <lineage>
        <taxon>Eukaryota</taxon>
        <taxon>Metazoa</taxon>
        <taxon>Chordata</taxon>
        <taxon>Craniata</taxon>
        <taxon>Vertebrata</taxon>
        <taxon>Euteleostomi</taxon>
        <taxon>Actinopterygii</taxon>
        <taxon>Neopterygii</taxon>
        <taxon>Teleostei</taxon>
        <taxon>Anguilliformes</taxon>
        <taxon>Congridae</taxon>
        <taxon>Conger</taxon>
    </lineage>
</organism>
<proteinExistence type="inferred from homology"/>
<dbReference type="InterPro" id="IPR009050">
    <property type="entry name" value="Globin-like_sf"/>
</dbReference>
<name>A0A9Q1DMK2_CONCO</name>
<keyword evidence="6" id="KW-0408">Iron</keyword>
<accession>A0A9Q1DMK2</accession>
<dbReference type="InterPro" id="IPR050056">
    <property type="entry name" value="Hemoglobin_oxygen_transport"/>
</dbReference>
<dbReference type="GO" id="GO:0004601">
    <property type="term" value="F:peroxidase activity"/>
    <property type="evidence" value="ECO:0007669"/>
    <property type="project" value="TreeGrafter"/>
</dbReference>
<evidence type="ECO:0000256" key="7">
    <source>
        <dbReference type="RuleBase" id="RU000356"/>
    </source>
</evidence>
<dbReference type="GO" id="GO:0031838">
    <property type="term" value="C:haptoglobin-hemoglobin complex"/>
    <property type="evidence" value="ECO:0007669"/>
    <property type="project" value="TreeGrafter"/>
</dbReference>
<sequence>MKCHSRYRALMVTSPTVDIHLARIQLMCDRTRRLEGISESDQFSPLSGRRVNRIKSAQTSAGITPGPAHKTFSFHLLAKTGESNMVQWSSSERSTISALWGKINVAEIGPQALARVLIVYPWTQRYFGKFGDLSSVAAIVGNANVAKHGRTVLQALGQAVNNMDNIKGTYAKLSQKHSEELNVDPDNFRLLGDCLTVVLATKFGAEFPPEVQAVWQKFVAVVVSALSRQYF</sequence>
<dbReference type="InterPro" id="IPR000971">
    <property type="entry name" value="Globin"/>
</dbReference>
<evidence type="ECO:0000313" key="10">
    <source>
        <dbReference type="Proteomes" id="UP001152803"/>
    </source>
</evidence>
<dbReference type="EMBL" id="JAFJMO010000006">
    <property type="protein sequence ID" value="KAJ8275261.1"/>
    <property type="molecule type" value="Genomic_DNA"/>
</dbReference>
<evidence type="ECO:0000259" key="8">
    <source>
        <dbReference type="PROSITE" id="PS01033"/>
    </source>
</evidence>
<dbReference type="GO" id="GO:0020037">
    <property type="term" value="F:heme binding"/>
    <property type="evidence" value="ECO:0007669"/>
    <property type="project" value="InterPro"/>
</dbReference>
<dbReference type="GO" id="GO:0005833">
    <property type="term" value="C:hemoglobin complex"/>
    <property type="evidence" value="ECO:0007669"/>
    <property type="project" value="InterPro"/>
</dbReference>
<keyword evidence="3 7" id="KW-0349">Heme</keyword>
<keyword evidence="2 7" id="KW-0813">Transport</keyword>
<dbReference type="InterPro" id="IPR002337">
    <property type="entry name" value="Hemoglobin_b"/>
</dbReference>
<reference evidence="9" key="1">
    <citation type="journal article" date="2023" name="Science">
        <title>Genome structures resolve the early diversification of teleost fishes.</title>
        <authorList>
            <person name="Parey E."/>
            <person name="Louis A."/>
            <person name="Montfort J."/>
            <person name="Bouchez O."/>
            <person name="Roques C."/>
            <person name="Iampietro C."/>
            <person name="Lluch J."/>
            <person name="Castinel A."/>
            <person name="Donnadieu C."/>
            <person name="Desvignes T."/>
            <person name="Floi Bucao C."/>
            <person name="Jouanno E."/>
            <person name="Wen M."/>
            <person name="Mejri S."/>
            <person name="Dirks R."/>
            <person name="Jansen H."/>
            <person name="Henkel C."/>
            <person name="Chen W.J."/>
            <person name="Zahm M."/>
            <person name="Cabau C."/>
            <person name="Klopp C."/>
            <person name="Thompson A.W."/>
            <person name="Robinson-Rechavi M."/>
            <person name="Braasch I."/>
            <person name="Lecointre G."/>
            <person name="Bobe J."/>
            <person name="Postlethwait J.H."/>
            <person name="Berthelot C."/>
            <person name="Roest Crollius H."/>
            <person name="Guiguen Y."/>
        </authorList>
    </citation>
    <scope>NUCLEOTIDE SEQUENCE</scope>
    <source>
        <strain evidence="9">Concon-B</strain>
    </source>
</reference>
<dbReference type="GO" id="GO:0072562">
    <property type="term" value="C:blood microparticle"/>
    <property type="evidence" value="ECO:0007669"/>
    <property type="project" value="TreeGrafter"/>
</dbReference>
<feature type="domain" description="Globin" evidence="8">
    <location>
        <begin position="87"/>
        <end position="231"/>
    </location>
</feature>
<dbReference type="AlphaFoldDB" id="A0A9Q1DMK2"/>
<dbReference type="Pfam" id="PF00042">
    <property type="entry name" value="Globin"/>
    <property type="match status" value="1"/>
</dbReference>
<dbReference type="CDD" id="cd08925">
    <property type="entry name" value="Hb-beta-like"/>
    <property type="match status" value="1"/>
</dbReference>
<keyword evidence="10" id="KW-1185">Reference proteome</keyword>
<evidence type="ECO:0000256" key="5">
    <source>
        <dbReference type="ARBA" id="ARBA00022723"/>
    </source>
</evidence>
<gene>
    <name evidence="9" type="ORF">COCON_G00098860</name>
</gene>
<evidence type="ECO:0000313" key="9">
    <source>
        <dbReference type="EMBL" id="KAJ8275261.1"/>
    </source>
</evidence>